<accession>A0AAV7M953</accession>
<keyword evidence="3" id="KW-1185">Reference proteome</keyword>
<dbReference type="Proteomes" id="UP001066276">
    <property type="component" value="Chromosome 10"/>
</dbReference>
<dbReference type="EMBL" id="JANPWB010000014">
    <property type="protein sequence ID" value="KAJ1100290.1"/>
    <property type="molecule type" value="Genomic_DNA"/>
</dbReference>
<evidence type="ECO:0000313" key="3">
    <source>
        <dbReference type="Proteomes" id="UP001066276"/>
    </source>
</evidence>
<name>A0AAV7M953_PLEWA</name>
<protein>
    <submittedName>
        <fullName evidence="2">Uncharacterized protein</fullName>
    </submittedName>
</protein>
<organism evidence="2 3">
    <name type="scientific">Pleurodeles waltl</name>
    <name type="common">Iberian ribbed newt</name>
    <dbReference type="NCBI Taxonomy" id="8319"/>
    <lineage>
        <taxon>Eukaryota</taxon>
        <taxon>Metazoa</taxon>
        <taxon>Chordata</taxon>
        <taxon>Craniata</taxon>
        <taxon>Vertebrata</taxon>
        <taxon>Euteleostomi</taxon>
        <taxon>Amphibia</taxon>
        <taxon>Batrachia</taxon>
        <taxon>Caudata</taxon>
        <taxon>Salamandroidea</taxon>
        <taxon>Salamandridae</taxon>
        <taxon>Pleurodelinae</taxon>
        <taxon>Pleurodeles</taxon>
    </lineage>
</organism>
<feature type="compositionally biased region" description="Polar residues" evidence="1">
    <location>
        <begin position="39"/>
        <end position="54"/>
    </location>
</feature>
<comment type="caution">
    <text evidence="2">The sequence shown here is derived from an EMBL/GenBank/DDBJ whole genome shotgun (WGS) entry which is preliminary data.</text>
</comment>
<sequence>MQSRSLGSSRCEVRGSYDASGRPHGVTMTSQGHRRCNGIGSSPTLDLSHSSLSKLRQDQRLRRPEAYRVVGLLRGSRPRGRWRCGSGVAASAHRVVGFTLSKVHGLGASDVAVRAAASFTKSPGLVRHQ</sequence>
<evidence type="ECO:0000256" key="1">
    <source>
        <dbReference type="SAM" id="MobiDB-lite"/>
    </source>
</evidence>
<dbReference type="AlphaFoldDB" id="A0AAV7M953"/>
<feature type="region of interest" description="Disordered" evidence="1">
    <location>
        <begin position="1"/>
        <end position="58"/>
    </location>
</feature>
<evidence type="ECO:0000313" key="2">
    <source>
        <dbReference type="EMBL" id="KAJ1100290.1"/>
    </source>
</evidence>
<reference evidence="2" key="1">
    <citation type="journal article" date="2022" name="bioRxiv">
        <title>Sequencing and chromosome-scale assembly of the giantPleurodeles waltlgenome.</title>
        <authorList>
            <person name="Brown T."/>
            <person name="Elewa A."/>
            <person name="Iarovenko S."/>
            <person name="Subramanian E."/>
            <person name="Araus A.J."/>
            <person name="Petzold A."/>
            <person name="Susuki M."/>
            <person name="Suzuki K.-i.T."/>
            <person name="Hayashi T."/>
            <person name="Toyoda A."/>
            <person name="Oliveira C."/>
            <person name="Osipova E."/>
            <person name="Leigh N.D."/>
            <person name="Simon A."/>
            <person name="Yun M.H."/>
        </authorList>
    </citation>
    <scope>NUCLEOTIDE SEQUENCE</scope>
    <source>
        <strain evidence="2">20211129_DDA</strain>
        <tissue evidence="2">Liver</tissue>
    </source>
</reference>
<proteinExistence type="predicted"/>
<gene>
    <name evidence="2" type="ORF">NDU88_005376</name>
</gene>